<organism evidence="1">
    <name type="scientific">Rhizophora mucronata</name>
    <name type="common">Asiatic mangrove</name>
    <dbReference type="NCBI Taxonomy" id="61149"/>
    <lineage>
        <taxon>Eukaryota</taxon>
        <taxon>Viridiplantae</taxon>
        <taxon>Streptophyta</taxon>
        <taxon>Embryophyta</taxon>
        <taxon>Tracheophyta</taxon>
        <taxon>Spermatophyta</taxon>
        <taxon>Magnoliopsida</taxon>
        <taxon>eudicotyledons</taxon>
        <taxon>Gunneridae</taxon>
        <taxon>Pentapetalae</taxon>
        <taxon>rosids</taxon>
        <taxon>fabids</taxon>
        <taxon>Malpighiales</taxon>
        <taxon>Rhizophoraceae</taxon>
        <taxon>Rhizophora</taxon>
    </lineage>
</organism>
<dbReference type="AlphaFoldDB" id="A0A2P2NNC7"/>
<sequence length="49" mass="5630">MCVCVLTIHVHLGHHLHPPSFTIVHHLHPPSFPIYCFSQIFDCLISVRV</sequence>
<reference evidence="1" key="1">
    <citation type="submission" date="2018-02" db="EMBL/GenBank/DDBJ databases">
        <title>Rhizophora mucronata_Transcriptome.</title>
        <authorList>
            <person name="Meera S.P."/>
            <person name="Sreeshan A."/>
            <person name="Augustine A."/>
        </authorList>
    </citation>
    <scope>NUCLEOTIDE SEQUENCE</scope>
    <source>
        <tissue evidence="1">Leaf</tissue>
    </source>
</reference>
<evidence type="ECO:0000313" key="1">
    <source>
        <dbReference type="EMBL" id="MBX43945.1"/>
    </source>
</evidence>
<proteinExistence type="predicted"/>
<protein>
    <submittedName>
        <fullName evidence="1">Uncharacterized protein</fullName>
    </submittedName>
</protein>
<dbReference type="EMBL" id="GGEC01063461">
    <property type="protein sequence ID" value="MBX43945.1"/>
    <property type="molecule type" value="Transcribed_RNA"/>
</dbReference>
<name>A0A2P2NNC7_RHIMU</name>
<accession>A0A2P2NNC7</accession>